<dbReference type="InParanoid" id="G3IQ92"/>
<accession>G3IQ92</accession>
<dbReference type="EMBL" id="JH042322">
    <property type="protein sequence ID" value="EGV91187.1"/>
    <property type="molecule type" value="Genomic_DNA"/>
</dbReference>
<dbReference type="AlphaFoldDB" id="G3IQ92"/>
<dbReference type="Proteomes" id="UP000001075">
    <property type="component" value="Unassembled WGS sequence"/>
</dbReference>
<gene>
    <name evidence="2" type="ORF">I79_026194</name>
</gene>
<name>G3IQ92_CRIGR</name>
<evidence type="ECO:0000313" key="2">
    <source>
        <dbReference type="EMBL" id="EGV91187.1"/>
    </source>
</evidence>
<proteinExistence type="predicted"/>
<organism evidence="2 3">
    <name type="scientific">Cricetulus griseus</name>
    <name type="common">Chinese hamster</name>
    <name type="synonym">Cricetulus barabensis griseus</name>
    <dbReference type="NCBI Taxonomy" id="10029"/>
    <lineage>
        <taxon>Eukaryota</taxon>
        <taxon>Metazoa</taxon>
        <taxon>Chordata</taxon>
        <taxon>Craniata</taxon>
        <taxon>Vertebrata</taxon>
        <taxon>Euteleostomi</taxon>
        <taxon>Mammalia</taxon>
        <taxon>Eutheria</taxon>
        <taxon>Euarchontoglires</taxon>
        <taxon>Glires</taxon>
        <taxon>Rodentia</taxon>
        <taxon>Myomorpha</taxon>
        <taxon>Muroidea</taxon>
        <taxon>Cricetidae</taxon>
        <taxon>Cricetinae</taxon>
        <taxon>Cricetulus</taxon>
    </lineage>
</organism>
<evidence type="ECO:0000256" key="1">
    <source>
        <dbReference type="SAM" id="MobiDB-lite"/>
    </source>
</evidence>
<sequence length="71" mass="8386">MGENLGPPHDLGQTYKHRHRQLSPATCYNHRKEKISIPQGMFDRLYSEEQNMKHMLFLEKNSSKKKSQSEI</sequence>
<feature type="region of interest" description="Disordered" evidence="1">
    <location>
        <begin position="1"/>
        <end position="24"/>
    </location>
</feature>
<evidence type="ECO:0000313" key="3">
    <source>
        <dbReference type="Proteomes" id="UP000001075"/>
    </source>
</evidence>
<reference evidence="3" key="1">
    <citation type="journal article" date="2011" name="Nat. Biotechnol.">
        <title>The genomic sequence of the Chinese hamster ovary (CHO)-K1 cell line.</title>
        <authorList>
            <person name="Xu X."/>
            <person name="Nagarajan H."/>
            <person name="Lewis N.E."/>
            <person name="Pan S."/>
            <person name="Cai Z."/>
            <person name="Liu X."/>
            <person name="Chen W."/>
            <person name="Xie M."/>
            <person name="Wang W."/>
            <person name="Hammond S."/>
            <person name="Andersen M.R."/>
            <person name="Neff N."/>
            <person name="Passarelli B."/>
            <person name="Koh W."/>
            <person name="Fan H.C."/>
            <person name="Wang J."/>
            <person name="Gui Y."/>
            <person name="Lee K.H."/>
            <person name="Betenbaugh M.J."/>
            <person name="Quake S.R."/>
            <person name="Famili I."/>
            <person name="Palsson B.O."/>
            <person name="Wang J."/>
        </authorList>
    </citation>
    <scope>NUCLEOTIDE SEQUENCE [LARGE SCALE GENOMIC DNA]</scope>
    <source>
        <strain evidence="3">CHO K1 cell line</strain>
    </source>
</reference>
<protein>
    <submittedName>
        <fullName evidence="2">Uncharacterized protein</fullName>
    </submittedName>
</protein>